<evidence type="ECO:0000256" key="5">
    <source>
        <dbReference type="ARBA" id="ARBA00022989"/>
    </source>
</evidence>
<evidence type="ECO:0000256" key="7">
    <source>
        <dbReference type="SAM" id="Phobius"/>
    </source>
</evidence>
<gene>
    <name evidence="11" type="ORF">HBA18_04110</name>
</gene>
<dbReference type="SUPFAM" id="SSF90123">
    <property type="entry name" value="ABC transporter transmembrane region"/>
    <property type="match status" value="1"/>
</dbReference>
<proteinExistence type="predicted"/>
<sequence>MADESLEFLEFSGKRRVPLIMQTEVAECGLACLAMVASFYGYKLDIASLRKKFTANLSGINLHQMISLADSLALSSRPLKCSMKDIGKLTLPCILHWDMNHFVVLTGVTRKGVSINDPGLGKQKLSLSEFSEHYTGIALELTPTTNFVKQDKREIMRLSQLWTKVVGFKSSLISLIVLSIFLQLIALANPYYMQWVVDEVLLSQDKPLLQVLAIGFGLLVFLNTISAGVRSYLILRLSSMLNMQMGGNLLRHLLCLPMSYFEKRHVGDLVSRFGSLSNIRERLTTGVAETAIDGLMSIAVVVMMLVYSPLLTAIVMGAVSLYILLRLSLYPSLRRNTEELIQSNAKEQSNFLENIRGIQTIKLHTCEPTRQSLWQNRYAEVVNSEIRLGKLDISFKLASKFLFGFENVFVIYLSASLVMDGLLSVGMIFAFMSYKRQFTEHAANLVEQLIEFKMMRLHLGRISDIALTDIENNREPQLDIHDVKGDITLENVSFRYSDNDSWIIKNCNLNIRAGESIAIIGSSGCGKSTLVKLMLGLLEPVEGRILLDGRDINHIGILRYRKQIAAVMQNDTLLSGSILDNIAFFSPEINHVKVQKCAQLAAIDNEINAMPMGYNSLVGDMGSQFSGGQVQRILLARALYKEPKVLFMDEATSHLDIQNEVYINEHIKSLSMTRIIIAHRSETIKQADRVMVMNQGSLIGIEDQKASSDAI</sequence>
<feature type="domain" description="ABC transmembrane type-1" evidence="9">
    <location>
        <begin position="175"/>
        <end position="454"/>
    </location>
</feature>
<feature type="transmembrane region" description="Helical" evidence="7">
    <location>
        <begin position="298"/>
        <end position="325"/>
    </location>
</feature>
<protein>
    <submittedName>
        <fullName evidence="11">Peptidase domain-containing ABC transporter</fullName>
    </submittedName>
</protein>
<dbReference type="InterPro" id="IPR011527">
    <property type="entry name" value="ABC1_TM_dom"/>
</dbReference>
<evidence type="ECO:0000256" key="1">
    <source>
        <dbReference type="ARBA" id="ARBA00004651"/>
    </source>
</evidence>
<keyword evidence="6 7" id="KW-0472">Membrane</keyword>
<dbReference type="PROSITE" id="PS50990">
    <property type="entry name" value="PEPTIDASE_C39"/>
    <property type="match status" value="1"/>
</dbReference>
<evidence type="ECO:0000256" key="4">
    <source>
        <dbReference type="ARBA" id="ARBA00022840"/>
    </source>
</evidence>
<dbReference type="CDD" id="cd03246">
    <property type="entry name" value="ABCC_Protease_Secretion"/>
    <property type="match status" value="1"/>
</dbReference>
<dbReference type="Gene3D" id="3.40.50.300">
    <property type="entry name" value="P-loop containing nucleotide triphosphate hydrolases"/>
    <property type="match status" value="1"/>
</dbReference>
<dbReference type="Pfam" id="PF00664">
    <property type="entry name" value="ABC_membrane"/>
    <property type="match status" value="1"/>
</dbReference>
<dbReference type="InterPro" id="IPR033838">
    <property type="entry name" value="CvaB_peptidase"/>
</dbReference>
<evidence type="ECO:0000259" key="10">
    <source>
        <dbReference type="PROSITE" id="PS50990"/>
    </source>
</evidence>
<keyword evidence="5 7" id="KW-1133">Transmembrane helix</keyword>
<dbReference type="CDD" id="cd18567">
    <property type="entry name" value="ABC_6TM_CvaB_RaxB_like"/>
    <property type="match status" value="1"/>
</dbReference>
<dbReference type="SMART" id="SM00382">
    <property type="entry name" value="AAA"/>
    <property type="match status" value="1"/>
</dbReference>
<dbReference type="PROSITE" id="PS50893">
    <property type="entry name" value="ABC_TRANSPORTER_2"/>
    <property type="match status" value="1"/>
</dbReference>
<feature type="transmembrane region" description="Helical" evidence="7">
    <location>
        <begin position="409"/>
        <end position="431"/>
    </location>
</feature>
<feature type="domain" description="Peptidase C39" evidence="10">
    <location>
        <begin position="22"/>
        <end position="141"/>
    </location>
</feature>
<reference evidence="11 12" key="1">
    <citation type="submission" date="2020-03" db="EMBL/GenBank/DDBJ databases">
        <title>Genome mining reveals the biosynthetic pathways of PHA and ectoines of the halophilic strain Salinivibrio costicola M318 isolated from fermented shrimp paste.</title>
        <authorList>
            <person name="Doan T.V."/>
            <person name="Tran L.T."/>
            <person name="Trieu T.A."/>
            <person name="Nguyen Q.V."/>
            <person name="Quach T.N."/>
            <person name="Phi T.Q."/>
            <person name="Kumar S."/>
        </authorList>
    </citation>
    <scope>NUCLEOTIDE SEQUENCE [LARGE SCALE GENOMIC DNA]</scope>
    <source>
        <strain evidence="11 12">M318</strain>
    </source>
</reference>
<dbReference type="PROSITE" id="PS50929">
    <property type="entry name" value="ABC_TM1F"/>
    <property type="match status" value="1"/>
</dbReference>
<keyword evidence="4" id="KW-0067">ATP-binding</keyword>
<dbReference type="SUPFAM" id="SSF52540">
    <property type="entry name" value="P-loop containing nucleoside triphosphate hydrolases"/>
    <property type="match status" value="1"/>
</dbReference>
<evidence type="ECO:0000259" key="9">
    <source>
        <dbReference type="PROSITE" id="PS50929"/>
    </source>
</evidence>
<dbReference type="InterPro" id="IPR003439">
    <property type="entry name" value="ABC_transporter-like_ATP-bd"/>
</dbReference>
<dbReference type="RefSeq" id="WP_167314988.1">
    <property type="nucleotide sequence ID" value="NZ_CP050266.1"/>
</dbReference>
<dbReference type="InterPro" id="IPR036640">
    <property type="entry name" value="ABC1_TM_sf"/>
</dbReference>
<feature type="domain" description="ABC transporter" evidence="8">
    <location>
        <begin position="487"/>
        <end position="711"/>
    </location>
</feature>
<organism evidence="11 12">
    <name type="scientific">Salinivibrio costicola</name>
    <name type="common">Vibrio costicola</name>
    <dbReference type="NCBI Taxonomy" id="51367"/>
    <lineage>
        <taxon>Bacteria</taxon>
        <taxon>Pseudomonadati</taxon>
        <taxon>Pseudomonadota</taxon>
        <taxon>Gammaproteobacteria</taxon>
        <taxon>Vibrionales</taxon>
        <taxon>Vibrionaceae</taxon>
        <taxon>Salinivibrio</taxon>
    </lineage>
</organism>
<dbReference type="Proteomes" id="UP000501408">
    <property type="component" value="Chromosome 1"/>
</dbReference>
<evidence type="ECO:0000313" key="12">
    <source>
        <dbReference type="Proteomes" id="UP000501408"/>
    </source>
</evidence>
<evidence type="ECO:0000259" key="8">
    <source>
        <dbReference type="PROSITE" id="PS50893"/>
    </source>
</evidence>
<comment type="subcellular location">
    <subcellularLocation>
        <location evidence="1">Cell membrane</location>
        <topology evidence="1">Multi-pass membrane protein</topology>
    </subcellularLocation>
</comment>
<dbReference type="CDD" id="cd02419">
    <property type="entry name" value="Peptidase_C39C"/>
    <property type="match status" value="1"/>
</dbReference>
<evidence type="ECO:0000256" key="3">
    <source>
        <dbReference type="ARBA" id="ARBA00022741"/>
    </source>
</evidence>
<dbReference type="PANTHER" id="PTHR24221">
    <property type="entry name" value="ATP-BINDING CASSETTE SUB-FAMILY B"/>
    <property type="match status" value="1"/>
</dbReference>
<dbReference type="Pfam" id="PF00005">
    <property type="entry name" value="ABC_tran"/>
    <property type="match status" value="1"/>
</dbReference>
<dbReference type="InterPro" id="IPR005074">
    <property type="entry name" value="Peptidase_C39"/>
</dbReference>
<feature type="transmembrane region" description="Helical" evidence="7">
    <location>
        <begin position="20"/>
        <end position="42"/>
    </location>
</feature>
<dbReference type="EMBL" id="CP050266">
    <property type="protein sequence ID" value="QIR07301.1"/>
    <property type="molecule type" value="Genomic_DNA"/>
</dbReference>
<dbReference type="Pfam" id="PF03412">
    <property type="entry name" value="Peptidase_C39"/>
    <property type="match status" value="1"/>
</dbReference>
<evidence type="ECO:0000313" key="11">
    <source>
        <dbReference type="EMBL" id="QIR07301.1"/>
    </source>
</evidence>
<keyword evidence="12" id="KW-1185">Reference proteome</keyword>
<feature type="transmembrane region" description="Helical" evidence="7">
    <location>
        <begin position="166"/>
        <end position="188"/>
    </location>
</feature>
<name>A0ABX6K706_SALCS</name>
<evidence type="ECO:0000256" key="2">
    <source>
        <dbReference type="ARBA" id="ARBA00022692"/>
    </source>
</evidence>
<dbReference type="Gene3D" id="1.20.1560.10">
    <property type="entry name" value="ABC transporter type 1, transmembrane domain"/>
    <property type="match status" value="1"/>
</dbReference>
<dbReference type="InterPro" id="IPR003593">
    <property type="entry name" value="AAA+_ATPase"/>
</dbReference>
<keyword evidence="2 7" id="KW-0812">Transmembrane</keyword>
<dbReference type="InterPro" id="IPR027417">
    <property type="entry name" value="P-loop_NTPase"/>
</dbReference>
<keyword evidence="3" id="KW-0547">Nucleotide-binding</keyword>
<evidence type="ECO:0000256" key="6">
    <source>
        <dbReference type="ARBA" id="ARBA00023136"/>
    </source>
</evidence>
<dbReference type="InterPro" id="IPR039421">
    <property type="entry name" value="Type_1_exporter"/>
</dbReference>
<feature type="transmembrane region" description="Helical" evidence="7">
    <location>
        <begin position="208"/>
        <end position="235"/>
    </location>
</feature>
<accession>A0ABX6K706</accession>
<dbReference type="Gene3D" id="3.90.70.10">
    <property type="entry name" value="Cysteine proteinases"/>
    <property type="match status" value="1"/>
</dbReference>
<dbReference type="PANTHER" id="PTHR24221:SF606">
    <property type="entry name" value="COLICIN V SECRETION-PROCESSING ATP-BINDING PROTEIN"/>
    <property type="match status" value="1"/>
</dbReference>